<feature type="domain" description="WASH complex subunit 4 N-terminal" evidence="2">
    <location>
        <begin position="41"/>
        <end position="627"/>
    </location>
</feature>
<dbReference type="GO" id="GO:0005768">
    <property type="term" value="C:endosome"/>
    <property type="evidence" value="ECO:0000318"/>
    <property type="project" value="GO_Central"/>
</dbReference>
<dbReference type="InterPro" id="IPR028283">
    <property type="entry name" value="WASH-7_C"/>
</dbReference>
<feature type="domain" description="WASH complex subunit 7 C-terminal" evidence="3">
    <location>
        <begin position="997"/>
        <end position="1170"/>
    </location>
</feature>
<dbReference type="GO" id="GO:0071203">
    <property type="term" value="C:WASH complex"/>
    <property type="evidence" value="ECO:0000318"/>
    <property type="project" value="GO_Central"/>
</dbReference>
<dbReference type="Pfam" id="PF14744">
    <property type="entry name" value="WASH-7_mid"/>
    <property type="match status" value="1"/>
</dbReference>
<dbReference type="Proteomes" id="UP000189703">
    <property type="component" value="Unplaced"/>
</dbReference>
<dbReference type="KEGG" id="nnu:104611840"/>
<reference evidence="5" key="1">
    <citation type="submission" date="2025-08" db="UniProtKB">
        <authorList>
            <consortium name="RefSeq"/>
        </authorList>
    </citation>
    <scope>IDENTIFICATION</scope>
</reference>
<dbReference type="STRING" id="4432.A0A1U8QC24"/>
<evidence type="ECO:0000313" key="4">
    <source>
        <dbReference type="Proteomes" id="UP000189703"/>
    </source>
</evidence>
<evidence type="ECO:0000259" key="3">
    <source>
        <dbReference type="Pfam" id="PF14746"/>
    </source>
</evidence>
<organism evidence="4 5">
    <name type="scientific">Nelumbo nucifera</name>
    <name type="common">Sacred lotus</name>
    <dbReference type="NCBI Taxonomy" id="4432"/>
    <lineage>
        <taxon>Eukaryota</taxon>
        <taxon>Viridiplantae</taxon>
        <taxon>Streptophyta</taxon>
        <taxon>Embryophyta</taxon>
        <taxon>Tracheophyta</taxon>
        <taxon>Spermatophyta</taxon>
        <taxon>Magnoliopsida</taxon>
        <taxon>Proteales</taxon>
        <taxon>Nelumbonaceae</taxon>
        <taxon>Nelumbo</taxon>
    </lineage>
</organism>
<gene>
    <name evidence="5" type="primary">LOC104611840</name>
</gene>
<dbReference type="PANTHER" id="PTHR31409:SF0">
    <property type="entry name" value="WASH COMPLEX SUBUNIT 4"/>
    <property type="match status" value="1"/>
</dbReference>
<proteinExistence type="predicted"/>
<feature type="domain" description="WASH complex subunit 7 central" evidence="1">
    <location>
        <begin position="628"/>
        <end position="969"/>
    </location>
</feature>
<dbReference type="Pfam" id="PF14746">
    <property type="entry name" value="WASH-7_C"/>
    <property type="match status" value="1"/>
</dbReference>
<dbReference type="GeneID" id="104611840"/>
<dbReference type="PANTHER" id="PTHR31409">
    <property type="entry name" value="WASH COMPLEX SUBUNIT 4"/>
    <property type="match status" value="1"/>
</dbReference>
<accession>A0A1U8QC24</accession>
<evidence type="ECO:0000313" key="5">
    <source>
        <dbReference type="RefSeq" id="XP_019055711.1"/>
    </source>
</evidence>
<dbReference type="OMA" id="RCNIFIQ"/>
<dbReference type="GO" id="GO:0016197">
    <property type="term" value="P:endosomal transport"/>
    <property type="evidence" value="ECO:0000318"/>
    <property type="project" value="GO_Central"/>
</dbReference>
<dbReference type="InterPro" id="IPR028191">
    <property type="entry name" value="WASH-4_N"/>
</dbReference>
<evidence type="ECO:0000259" key="1">
    <source>
        <dbReference type="Pfam" id="PF14744"/>
    </source>
</evidence>
<dbReference type="RefSeq" id="XP_019055711.1">
    <property type="nucleotide sequence ID" value="XM_019200166.1"/>
</dbReference>
<dbReference type="GO" id="GO:0007032">
    <property type="term" value="P:endosome organization"/>
    <property type="evidence" value="ECO:0000318"/>
    <property type="project" value="GO_Central"/>
</dbReference>
<dbReference type="InterPro" id="IPR027307">
    <property type="entry name" value="WASH7"/>
</dbReference>
<dbReference type="InterPro" id="IPR028282">
    <property type="entry name" value="WASH-7_central"/>
</dbReference>
<name>A0A1U8QC24_NELNU</name>
<protein>
    <submittedName>
        <fullName evidence="5">WASH complex subunit SWIP-like isoform X1</fullName>
    </submittedName>
</protein>
<dbReference type="InParanoid" id="A0A1U8QC24"/>
<evidence type="ECO:0000259" key="2">
    <source>
        <dbReference type="Pfam" id="PF14745"/>
    </source>
</evidence>
<sequence>MASGTVELEEQQEKLRRVVDEWRCRSHDLLKNLYEDPYGSSSFSDAYSSNSAPICVHAEPSEHSDISTLIELENVLVSKFVTVLSYDCIEISKLTEYARRNIYRQLSLFGHGSSSQVLLEGEPQKTFGRSLSLFMDLSEVTSRMSAVLCNLLQQLDSIYSLQDKNGTPCKSFKNATFTTAFSSFSDGLAMFLILDEILIHNGRIKSYLSLFARMLNKMKFEPDDFGIALGDLDNLDQVASRLEKLLDGGFFRELEQFCHFPQHLLQENPSWVDVLQKVRQNRKFLDACTSFIHNGLSEILSRLDTWKESLLDRRKILCHTALFLFEVYAAAEMPDKRLGKVIAQMLQVVPVIYCEGGGRFMLLDLLRNQFPPSLSSWYTLRDAAMESGTTKNNYLIHLNDMHSRDWQPIKDALACWVVSFQSVIHPMTDLSKVEVCLRLHFKKIIQGILIASRMQMMANSMLDLHALLEVPIKRERLKSLCQMVVLMKVVESAFHNKELDIIKSLPHIISFIQADIEQFFLRAKDELESEIAKGSQVGKMRFLSSLTRGSKDVESRMAYSLSLILLSLQMLRGGGSSKRRLILLVALDFLESIGYLDIGFSRIKKLISKLEMVVDFQSIVKGVTNCSFLYQRKEMIGTWLSMVYMDVDKFSWLQYLLDAFCDGLWHLKLGHVGEFTIHAHEKEIENAVKYEIIAPLCRDIETDLRLHVHSTHLKGSVHVNPRKTGVQNLSWYLQLKPLRIPFKNIDIKLHVETYLNSTFYNHTAMSSYDRKIYLEMRQLAKLKYRLVLDDIHFADHCLGHGIEVIETLQNLQKVATSYSYNITNQVLIEKASGFQGRTTLRIVGVEQVASSLATHGLVSIFTAIESVPKFLAQKLVDLSELLQDNFASSFLVKEFRFWKHEEGSIRNNPFIQGDQHNLTMGKLFFEDHELRYLEQLRYIISEMGNVLGLLRILKAGCSRHVCNISRFIHGSNNSKSFREISEKLGFMDETVTAGRIVDVTLESKYRIKDHLNCFSSLFTVFSKEIQSSKNIPFKDFHLIVPALVISLVDSRANCKDKLLRRSRDRGNQIVMDDGFIMGVAFLLKVTMQEKSFDQMYWFTGMHKYLKEALLSLEEYQDAEQRKASRGISVSRLLGQPASSIGIEAQKQGIDKLKKYQKEVEFIHSSFNIARTAIS</sequence>
<dbReference type="Pfam" id="PF14745">
    <property type="entry name" value="WASH-4_N"/>
    <property type="match status" value="1"/>
</dbReference>
<keyword evidence="4" id="KW-1185">Reference proteome</keyword>
<dbReference type="OrthoDB" id="10261210at2759"/>
<dbReference type="AlphaFoldDB" id="A0A1U8QC24"/>